<organism evidence="1">
    <name type="scientific">Acanthamoeba polyphaga mimivirus</name>
    <name type="common">APMV</name>
    <dbReference type="NCBI Taxonomy" id="212035"/>
    <lineage>
        <taxon>Viruses</taxon>
        <taxon>Varidnaviria</taxon>
        <taxon>Bamfordvirae</taxon>
        <taxon>Nucleocytoviricota</taxon>
        <taxon>Megaviricetes</taxon>
        <taxon>Imitervirales</taxon>
        <taxon>Mimiviridae</taxon>
        <taxon>Megamimivirinae</taxon>
        <taxon>Mimivirus</taxon>
        <taxon>Mimivirus bradfordmassiliense</taxon>
    </lineage>
</organism>
<dbReference type="Proteomes" id="UP000280369">
    <property type="component" value="Segment"/>
</dbReference>
<proteinExistence type="predicted"/>
<dbReference type="EMBL" id="MG602507">
    <property type="protein sequence ID" value="AVG46258.1"/>
    <property type="molecule type" value="Genomic_DNA"/>
</dbReference>
<evidence type="ECO:0000313" key="1">
    <source>
        <dbReference type="EMBL" id="AVG46258.1"/>
    </source>
</evidence>
<name>A0A2L2DJA5_MIMIV</name>
<accession>A0A2L2DJA5</accession>
<sequence>MSRNLSEIYHKFNKFIDFYFTGTTEFFGILFEINKDNNQFLIETCDNDNKKKRILCKHNLQLDLSIGDKIIVGGKFVIGNNNISDIFINVEYIHTQKEFNYDKYLRTHRKYNTALTTIKKYIKIINRFHETKLPNNIKNIGIIVFNDSNNDFINNFRGYAGNVYIYRLDRESVEFTLISGLQYFKKYHDINVIYLLTDQLTAIDVCNLSTRLIVKYLLNRKEFPYIISVLPSDYKDSNLKPISSLLSNICFYSTDDAIKCIIEKQEKQKEKINNAYQKCLHILQEIITSKKNKLHSLTMYAMKIYRIDFDNIRSINKSNDTTIEKLTILKLLVANQLKQKIVQLSKIEIDIMKKMIDDDHFQLVFNTLIKNETDTMTKFSLKQNPYFQTNPEKANTELNKMNDIVNEFKNLDTFNKKIDLLNPNINNNFDDNIINNGGQI</sequence>
<organismHost>
    <name type="scientific">Acanthamoeba polyphaga</name>
    <name type="common">Amoeba</name>
    <dbReference type="NCBI Taxonomy" id="5757"/>
</organismHost>
<reference evidence="1" key="1">
    <citation type="journal article" date="2017" name="Front. Microbiol.">
        <title>Genome Characterization of the First Mimiviruses of Lineage C Isolated in Brazil.</title>
        <authorList>
            <person name="Assis F.L."/>
            <person name="Franco-Luiz A.P.M."/>
            <person name="Dos Santos R.N."/>
            <person name="Campos F.S."/>
            <person name="Dornas F.P."/>
            <person name="Borato P.V.M."/>
            <person name="Franco A.C."/>
            <person name="Abrahao J.S."/>
            <person name="Colson P."/>
            <person name="Scola B."/>
        </authorList>
    </citation>
    <scope>NUCLEOTIDE SEQUENCE [LARGE SCALE GENOMIC DNA]</scope>
</reference>
<protein>
    <submittedName>
        <fullName evidence="1">Uncharacterized protein</fullName>
    </submittedName>
</protein>